<protein>
    <submittedName>
        <fullName evidence="2">SAM-dependent methyltransferase</fullName>
    </submittedName>
</protein>
<dbReference type="Proteomes" id="UP000824159">
    <property type="component" value="Unassembled WGS sequence"/>
</dbReference>
<reference evidence="2" key="1">
    <citation type="submission" date="2020-10" db="EMBL/GenBank/DDBJ databases">
        <authorList>
            <person name="Gilroy R."/>
        </authorList>
    </citation>
    <scope>NUCLEOTIDE SEQUENCE</scope>
    <source>
        <strain evidence="2">CHK176-22527</strain>
    </source>
</reference>
<evidence type="ECO:0000313" key="2">
    <source>
        <dbReference type="EMBL" id="HIU00104.1"/>
    </source>
</evidence>
<dbReference type="PANTHER" id="PTHR13369:SF3">
    <property type="entry name" value="METHYLTRANSFERASE DOMAIN-CONTAINING PROTEIN"/>
    <property type="match status" value="1"/>
</dbReference>
<gene>
    <name evidence="2" type="ORF">IAD12_07600</name>
</gene>
<reference evidence="2" key="2">
    <citation type="journal article" date="2021" name="PeerJ">
        <title>Extensive microbial diversity within the chicken gut microbiome revealed by metagenomics and culture.</title>
        <authorList>
            <person name="Gilroy R."/>
            <person name="Ravi A."/>
            <person name="Getino M."/>
            <person name="Pursley I."/>
            <person name="Horton D.L."/>
            <person name="Alikhan N.F."/>
            <person name="Baker D."/>
            <person name="Gharbi K."/>
            <person name="Hall N."/>
            <person name="Watson M."/>
            <person name="Adriaenssens E.M."/>
            <person name="Foster-Nyarko E."/>
            <person name="Jarju S."/>
            <person name="Secka A."/>
            <person name="Antonio M."/>
            <person name="Oren A."/>
            <person name="Chaudhuri R.R."/>
            <person name="La Ragione R."/>
            <person name="Hildebrand F."/>
            <person name="Pallen M.J."/>
        </authorList>
    </citation>
    <scope>NUCLEOTIDE SEQUENCE</scope>
    <source>
        <strain evidence="2">CHK176-22527</strain>
    </source>
</reference>
<feature type="domain" description="Methyltransferase" evidence="1">
    <location>
        <begin position="156"/>
        <end position="289"/>
    </location>
</feature>
<dbReference type="SUPFAM" id="SSF53335">
    <property type="entry name" value="S-adenosyl-L-methionine-dependent methyltransferases"/>
    <property type="match status" value="1"/>
</dbReference>
<dbReference type="GO" id="GO:0032259">
    <property type="term" value="P:methylation"/>
    <property type="evidence" value="ECO:0007669"/>
    <property type="project" value="UniProtKB-KW"/>
</dbReference>
<organism evidence="2 3">
    <name type="scientific">Candidatus Allocopromorpha excrementavium</name>
    <dbReference type="NCBI Taxonomy" id="2840741"/>
    <lineage>
        <taxon>Bacteria</taxon>
        <taxon>Bacillati</taxon>
        <taxon>Bacillota</taxon>
        <taxon>Clostridia</taxon>
        <taxon>Eubacteriales</taxon>
        <taxon>Eubacteriaceae</taxon>
        <taxon>Eubacteriaceae incertae sedis</taxon>
        <taxon>Candidatus Allocopromorpha</taxon>
    </lineage>
</organism>
<name>A0A9D1HDW0_9FIRM</name>
<dbReference type="InterPro" id="IPR029063">
    <property type="entry name" value="SAM-dependent_MTases_sf"/>
</dbReference>
<dbReference type="GO" id="GO:0008168">
    <property type="term" value="F:methyltransferase activity"/>
    <property type="evidence" value="ECO:0007669"/>
    <property type="project" value="UniProtKB-KW"/>
</dbReference>
<dbReference type="Pfam" id="PF13679">
    <property type="entry name" value="Methyltransf_32"/>
    <property type="match status" value="1"/>
</dbReference>
<dbReference type="CDD" id="cd02440">
    <property type="entry name" value="AdoMet_MTases"/>
    <property type="match status" value="1"/>
</dbReference>
<evidence type="ECO:0000259" key="1">
    <source>
        <dbReference type="Pfam" id="PF13679"/>
    </source>
</evidence>
<dbReference type="EMBL" id="DVLX01000091">
    <property type="protein sequence ID" value="HIU00104.1"/>
    <property type="molecule type" value="Genomic_DNA"/>
</dbReference>
<proteinExistence type="predicted"/>
<dbReference type="InterPro" id="IPR025714">
    <property type="entry name" value="Methyltranfer_dom"/>
</dbReference>
<sequence>METLTQILSSAIESEKLNKIIFSGKRKKSIEYSKVTVRPITLKGEYMYQAEYHFDKKVTHKNIPYYETVDFALDAINTDFKQINILTEEEDIQILASKPDKPKVIRRKNDKPRTRGDLSHDRKKHYLIKDNEPCDFLIHLGVMSPEGKVVKKHYSKFRQINRFLEIADACFDELPKNGTVRIVDFGCGKSYLTFALYHYLKIIRGRNVKITGLDLKEDVIDFCNKTAKELGYDGLDFITGDIADYDTDKADMVVTLHACDTATDFALINAVRWDTRVILSVPCCQHELFSQIKNSINEPMLKHGIIKDKFTELLTDSLRGLRLESCGYRVNMMEFTSLEHTSKNIMIKAVRAENPNTDSMQRALKEYEEIKSFYSVHPTIDMLEPAFLHRR</sequence>
<keyword evidence="2" id="KW-0489">Methyltransferase</keyword>
<dbReference type="AlphaFoldDB" id="A0A9D1HDW0"/>
<keyword evidence="2" id="KW-0808">Transferase</keyword>
<dbReference type="Gene3D" id="3.40.50.150">
    <property type="entry name" value="Vaccinia Virus protein VP39"/>
    <property type="match status" value="1"/>
</dbReference>
<accession>A0A9D1HDW0</accession>
<dbReference type="GO" id="GO:0005737">
    <property type="term" value="C:cytoplasm"/>
    <property type="evidence" value="ECO:0007669"/>
    <property type="project" value="TreeGrafter"/>
</dbReference>
<evidence type="ECO:0000313" key="3">
    <source>
        <dbReference type="Proteomes" id="UP000824159"/>
    </source>
</evidence>
<dbReference type="PANTHER" id="PTHR13369">
    <property type="match status" value="1"/>
</dbReference>
<comment type="caution">
    <text evidence="2">The sequence shown here is derived from an EMBL/GenBank/DDBJ whole genome shotgun (WGS) entry which is preliminary data.</text>
</comment>